<evidence type="ECO:0000256" key="8">
    <source>
        <dbReference type="ARBA" id="ARBA00022989"/>
    </source>
</evidence>
<keyword evidence="9" id="KW-0472">Membrane</keyword>
<dbReference type="GO" id="GO:0015031">
    <property type="term" value="P:protein transport"/>
    <property type="evidence" value="ECO:0007669"/>
    <property type="project" value="UniProtKB-KW"/>
</dbReference>
<dbReference type="PANTHER" id="PTHR33446:SF14">
    <property type="entry name" value="PROTEIN TONB"/>
    <property type="match status" value="1"/>
</dbReference>
<evidence type="ECO:0000256" key="1">
    <source>
        <dbReference type="ARBA" id="ARBA00004383"/>
    </source>
</evidence>
<evidence type="ECO:0000256" key="7">
    <source>
        <dbReference type="ARBA" id="ARBA00022927"/>
    </source>
</evidence>
<evidence type="ECO:0000256" key="2">
    <source>
        <dbReference type="ARBA" id="ARBA00006555"/>
    </source>
</evidence>
<organism evidence="12">
    <name type="scientific">Accumulibacter regalis</name>
    <dbReference type="NCBI Taxonomy" id="522306"/>
    <lineage>
        <taxon>Bacteria</taxon>
        <taxon>Pseudomonadati</taxon>
        <taxon>Pseudomonadota</taxon>
        <taxon>Betaproteobacteria</taxon>
        <taxon>Candidatus Accumulibacter</taxon>
    </lineage>
</organism>
<dbReference type="PANTHER" id="PTHR33446">
    <property type="entry name" value="PROTEIN TONB-RELATED"/>
    <property type="match status" value="1"/>
</dbReference>
<accession>C7RP53</accession>
<keyword evidence="8" id="KW-1133">Transmembrane helix</keyword>
<feature type="domain" description="TonB C-terminal" evidence="11">
    <location>
        <begin position="80"/>
        <end position="176"/>
    </location>
</feature>
<dbReference type="HOGENOM" id="CLU_1507473_0_0_4"/>
<dbReference type="eggNOG" id="COG0810">
    <property type="taxonomic scope" value="Bacteria"/>
</dbReference>
<evidence type="ECO:0000256" key="10">
    <source>
        <dbReference type="SAM" id="MobiDB-lite"/>
    </source>
</evidence>
<keyword evidence="4" id="KW-1003">Cell membrane</keyword>
<feature type="compositionally biased region" description="Basic and acidic residues" evidence="10">
    <location>
        <begin position="1"/>
        <end position="11"/>
    </location>
</feature>
<evidence type="ECO:0000256" key="6">
    <source>
        <dbReference type="ARBA" id="ARBA00022692"/>
    </source>
</evidence>
<keyword evidence="3" id="KW-0813">Transport</keyword>
<reference evidence="12" key="1">
    <citation type="submission" date="2009-08" db="EMBL/GenBank/DDBJ databases">
        <authorList>
            <consortium name="US DOE Joint Genome Institute"/>
            <person name="Lucas S."/>
            <person name="Copeland A."/>
            <person name="Lapidus A."/>
            <person name="Glavina del Rio T."/>
            <person name="Dalin E."/>
            <person name="Tice H."/>
            <person name="Bruce D."/>
            <person name="Barry K."/>
            <person name="Pitluck S."/>
            <person name="Lowry S."/>
            <person name="Larimer F."/>
            <person name="Land M."/>
            <person name="Hauser L."/>
            <person name="Kyrpides N."/>
            <person name="Ivanova N."/>
            <person name="McMahon K.D."/>
            <person name="Hugenholtz P."/>
        </authorList>
    </citation>
    <scope>NUCLEOTIDE SEQUENCE</scope>
    <source>
        <strain evidence="12">UW-1</strain>
    </source>
</reference>
<evidence type="ECO:0000256" key="9">
    <source>
        <dbReference type="ARBA" id="ARBA00023136"/>
    </source>
</evidence>
<dbReference type="InterPro" id="IPR006260">
    <property type="entry name" value="TonB/TolA_C"/>
</dbReference>
<name>C7RP53_ACCRE</name>
<dbReference type="Gene3D" id="3.30.1150.10">
    <property type="match status" value="1"/>
</dbReference>
<comment type="subcellular location">
    <subcellularLocation>
        <location evidence="1">Cell inner membrane</location>
        <topology evidence="1">Single-pass membrane protein</topology>
        <orientation evidence="1">Periplasmic side</orientation>
    </subcellularLocation>
</comment>
<dbReference type="STRING" id="522306.CAP2UW1_2244"/>
<dbReference type="Pfam" id="PF03544">
    <property type="entry name" value="TonB_C"/>
    <property type="match status" value="1"/>
</dbReference>
<dbReference type="GO" id="GO:0055085">
    <property type="term" value="P:transmembrane transport"/>
    <property type="evidence" value="ECO:0007669"/>
    <property type="project" value="InterPro"/>
</dbReference>
<dbReference type="PROSITE" id="PS52015">
    <property type="entry name" value="TONB_CTD"/>
    <property type="match status" value="1"/>
</dbReference>
<dbReference type="GO" id="GO:0005886">
    <property type="term" value="C:plasma membrane"/>
    <property type="evidence" value="ECO:0007669"/>
    <property type="project" value="UniProtKB-SubCell"/>
</dbReference>
<dbReference type="SUPFAM" id="SSF74653">
    <property type="entry name" value="TolA/TonB C-terminal domain"/>
    <property type="match status" value="1"/>
</dbReference>
<dbReference type="AlphaFoldDB" id="C7RP53"/>
<dbReference type="InterPro" id="IPR051045">
    <property type="entry name" value="TonB-dependent_transducer"/>
</dbReference>
<reference evidence="12" key="2">
    <citation type="submission" date="2009-09" db="EMBL/GenBank/DDBJ databases">
        <title>Complete sequence of chromosome of Candidatus Accumulibacter phosphatis clade IIA str. UW-1.</title>
        <authorList>
            <consortium name="US DOE Joint Genome Institute"/>
            <person name="Martin H.G."/>
            <person name="Ivanova N."/>
            <person name="Kunin V."/>
            <person name="Warnecke F."/>
            <person name="Barry K."/>
            <person name="He S."/>
            <person name="Salamov A."/>
            <person name="Szeto E."/>
            <person name="Dalin E."/>
            <person name="Pangilinan J.L."/>
            <person name="Lapidus A."/>
            <person name="Lowry S."/>
            <person name="Kyrpides N.C."/>
            <person name="McMahon K.D."/>
            <person name="Hugenholtz P."/>
        </authorList>
    </citation>
    <scope>NUCLEOTIDE SEQUENCE [LARGE SCALE GENOMIC DNA]</scope>
    <source>
        <strain evidence="12">UW-1</strain>
    </source>
</reference>
<evidence type="ECO:0000259" key="11">
    <source>
        <dbReference type="PROSITE" id="PS52015"/>
    </source>
</evidence>
<dbReference type="InterPro" id="IPR037682">
    <property type="entry name" value="TonB_C"/>
</dbReference>
<evidence type="ECO:0000256" key="3">
    <source>
        <dbReference type="ARBA" id="ARBA00022448"/>
    </source>
</evidence>
<dbReference type="NCBIfam" id="TIGR01352">
    <property type="entry name" value="tonB_Cterm"/>
    <property type="match status" value="1"/>
</dbReference>
<keyword evidence="6" id="KW-0812">Transmembrane</keyword>
<dbReference type="EMBL" id="CP001715">
    <property type="protein sequence ID" value="ACV35535.1"/>
    <property type="molecule type" value="Genomic_DNA"/>
</dbReference>
<proteinExistence type="inferred from homology"/>
<protein>
    <submittedName>
        <fullName evidence="12">TonB family protein</fullName>
    </submittedName>
</protein>
<comment type="similarity">
    <text evidence="2">Belongs to the TonB family.</text>
</comment>
<feature type="region of interest" description="Disordered" evidence="10">
    <location>
        <begin position="1"/>
        <end position="64"/>
    </location>
</feature>
<keyword evidence="5" id="KW-0997">Cell inner membrane</keyword>
<keyword evidence="7" id="KW-0653">Protein transport</keyword>
<evidence type="ECO:0000256" key="5">
    <source>
        <dbReference type="ARBA" id="ARBA00022519"/>
    </source>
</evidence>
<gene>
    <name evidence="12" type="ordered locus">CAP2UW1_2244</name>
</gene>
<evidence type="ECO:0000256" key="4">
    <source>
        <dbReference type="ARBA" id="ARBA00022475"/>
    </source>
</evidence>
<evidence type="ECO:0000313" key="12">
    <source>
        <dbReference type="EMBL" id="ACV35535.1"/>
    </source>
</evidence>
<sequence>MATRLEIRIHGSPDTVLAQPATPTENGASEPESPSGDIAEASHQAPAGTAKADSQLASDTPDTSPAIELPIDELYFRSSDLDQQPYPLTSVAPSYPPHALLNEIEGWVRLLLMIDETGQIRHLEVLEGSPPGEFEDAALAAFRFAPFSPGRRGGEAVKSRMIIKVEFKSQDLQSARRE</sequence>
<dbReference type="KEGG" id="app:CAP2UW1_2244"/>